<reference evidence="2 3" key="1">
    <citation type="submission" date="2024-05" db="EMBL/GenBank/DDBJ databases">
        <title>De novo assembly of an allotetraploid wild potato.</title>
        <authorList>
            <person name="Hosaka A.J."/>
        </authorList>
    </citation>
    <scope>NUCLEOTIDE SEQUENCE [LARGE SCALE GENOMIC DNA]</scope>
    <source>
        <tissue evidence="2">Young leaves</tissue>
    </source>
</reference>
<feature type="compositionally biased region" description="Basic and acidic residues" evidence="1">
    <location>
        <begin position="116"/>
        <end position="130"/>
    </location>
</feature>
<feature type="compositionally biased region" description="Acidic residues" evidence="1">
    <location>
        <begin position="60"/>
        <end position="69"/>
    </location>
</feature>
<feature type="compositionally biased region" description="Basic and acidic residues" evidence="1">
    <location>
        <begin position="159"/>
        <end position="170"/>
    </location>
</feature>
<evidence type="ECO:0000313" key="3">
    <source>
        <dbReference type="Proteomes" id="UP001627284"/>
    </source>
</evidence>
<evidence type="ECO:0000256" key="1">
    <source>
        <dbReference type="SAM" id="MobiDB-lite"/>
    </source>
</evidence>
<feature type="compositionally biased region" description="Basic and acidic residues" evidence="1">
    <location>
        <begin position="222"/>
        <end position="247"/>
    </location>
</feature>
<feature type="region of interest" description="Disordered" evidence="1">
    <location>
        <begin position="434"/>
        <end position="503"/>
    </location>
</feature>
<feature type="compositionally biased region" description="Basic and acidic residues" evidence="1">
    <location>
        <begin position="80"/>
        <end position="99"/>
    </location>
</feature>
<dbReference type="EMBL" id="JBJKTR010000019">
    <property type="protein sequence ID" value="KAL3332207.1"/>
    <property type="molecule type" value="Genomic_DNA"/>
</dbReference>
<feature type="region of interest" description="Disordered" evidence="1">
    <location>
        <begin position="206"/>
        <end position="250"/>
    </location>
</feature>
<evidence type="ECO:0000313" key="2">
    <source>
        <dbReference type="EMBL" id="KAL3332207.1"/>
    </source>
</evidence>
<name>A0ABD2RK30_9SOLN</name>
<comment type="caution">
    <text evidence="2">The sequence shown here is derived from an EMBL/GenBank/DDBJ whole genome shotgun (WGS) entry which is preliminary data.</text>
</comment>
<dbReference type="AlphaFoldDB" id="A0ABD2RK30"/>
<accession>A0ABD2RK30</accession>
<sequence length="857" mass="97551">MESDDDYQSFYMPEDVSPEVRRPRFKRLKKALAASKNQHRPPIDDVFDFPKVDFSKLEALEEDSADSTEPEPVSSQGTEDEIRVGSVSEEKGGDSREAQQDSADSTELLSLQNSEIEIRLEPVSDEKHSEDFDDKDVLVSGQQCKEVKRSLEFGEDDDQSHGKEHKQSREIEEDLVSGDVTKEIHEEIGGIDEVIGDMNMEKLGLQLDEGDDKKKNKKKRSKGDIGREVKSKELASNKRREEKENKAFRQQLHVDTQRLLRESKDATFKPIPVVHKPISSVLEKIRKRKLEISKNRTAMLISNDSIHKFSALGEVTMEVDAKSAYSEEQRVDKLEIEMEGKVDAHGTEMGRTTETSNIDGISVPPIKRSTEIVLDEMALDERPNAVFRAPVDDTQDLFDDSEQTGNKDEILDDLASSPSEEVMAPSLLALNLKFDSVPPDESSSDEEDNDKENISPYIKGGGGSSSPKGDPVKAFVDDEAEEEDDSDNDLIRFGDNEDDDDIDDSAELHDIIATDYKEKKIDNEKRNELHQKWLEQQDAAGTENLLQRLKCGVEQKETMSVDNELEGKECEEEVNGITDMDAVPKSSTRLSSKKAKQIIVQMFVDKDDIFLSDEDEETEKRVVKQRILYNSEVTTVASPIEDESSSEIFGLIKKLNTVPDKRKPKASSFFDTVLGDQKKKSSLKVKFVSVGVWIGLFQVPSFFFFEMFGKTPPKLKGKFYRVVVRPAMLYGAECWPVKNAHVHKMHVAEMRMLRWMCGHTRSDKIRNEVIREKVGVASVVDKLREARLRWFGHVKRRSADAPMRRCEVMVVEGTRRGRGRPKKYWEEVIRHDLAMLHITEDMTLDRKEWRSRIKVEG</sequence>
<gene>
    <name evidence="2" type="ORF">AABB24_032680</name>
</gene>
<feature type="compositionally biased region" description="Basic and acidic residues" evidence="1">
    <location>
        <begin position="337"/>
        <end position="348"/>
    </location>
</feature>
<proteinExistence type="predicted"/>
<feature type="region of interest" description="Disordered" evidence="1">
    <location>
        <begin position="1"/>
        <end position="23"/>
    </location>
</feature>
<dbReference type="Proteomes" id="UP001627284">
    <property type="component" value="Unassembled WGS sequence"/>
</dbReference>
<dbReference type="PANTHER" id="PTHR36005:SF1">
    <property type="entry name" value="DNA LIGASE-LIKE PROTEIN"/>
    <property type="match status" value="1"/>
</dbReference>
<feature type="region of interest" description="Disordered" evidence="1">
    <location>
        <begin position="58"/>
        <end position="180"/>
    </location>
</feature>
<feature type="compositionally biased region" description="Polar residues" evidence="1">
    <location>
        <begin position="350"/>
        <end position="359"/>
    </location>
</feature>
<feature type="region of interest" description="Disordered" evidence="1">
    <location>
        <begin position="337"/>
        <end position="363"/>
    </location>
</feature>
<dbReference type="PANTHER" id="PTHR36005">
    <property type="entry name" value="DNA LIGASE-LIKE PROTEIN"/>
    <property type="match status" value="1"/>
</dbReference>
<keyword evidence="3" id="KW-1185">Reference proteome</keyword>
<feature type="compositionally biased region" description="Polar residues" evidence="1">
    <location>
        <begin position="100"/>
        <end position="115"/>
    </location>
</feature>
<organism evidence="2 3">
    <name type="scientific">Solanum stoloniferum</name>
    <dbReference type="NCBI Taxonomy" id="62892"/>
    <lineage>
        <taxon>Eukaryota</taxon>
        <taxon>Viridiplantae</taxon>
        <taxon>Streptophyta</taxon>
        <taxon>Embryophyta</taxon>
        <taxon>Tracheophyta</taxon>
        <taxon>Spermatophyta</taxon>
        <taxon>Magnoliopsida</taxon>
        <taxon>eudicotyledons</taxon>
        <taxon>Gunneridae</taxon>
        <taxon>Pentapetalae</taxon>
        <taxon>asterids</taxon>
        <taxon>lamiids</taxon>
        <taxon>Solanales</taxon>
        <taxon>Solanaceae</taxon>
        <taxon>Solanoideae</taxon>
        <taxon>Solaneae</taxon>
        <taxon>Solanum</taxon>
    </lineage>
</organism>
<protein>
    <submittedName>
        <fullName evidence="2">Uncharacterized protein</fullName>
    </submittedName>
</protein>
<feature type="compositionally biased region" description="Acidic residues" evidence="1">
    <location>
        <begin position="477"/>
        <end position="488"/>
    </location>
</feature>